<proteinExistence type="inferred from homology"/>
<dbReference type="GO" id="GO:0006270">
    <property type="term" value="P:DNA replication initiation"/>
    <property type="evidence" value="ECO:0007669"/>
    <property type="project" value="InterPro"/>
</dbReference>
<evidence type="ECO:0000256" key="23">
    <source>
        <dbReference type="ARBA" id="ARBA00067464"/>
    </source>
</evidence>
<evidence type="ECO:0000256" key="20">
    <source>
        <dbReference type="ARBA" id="ARBA00047995"/>
    </source>
</evidence>
<dbReference type="InterPro" id="IPR027417">
    <property type="entry name" value="P-loop_NTPase"/>
</dbReference>
<evidence type="ECO:0000256" key="4">
    <source>
        <dbReference type="ARBA" id="ARBA00008010"/>
    </source>
</evidence>
<evidence type="ECO:0000256" key="17">
    <source>
        <dbReference type="ARBA" id="ARBA00023125"/>
    </source>
</evidence>
<dbReference type="GO" id="GO:0031261">
    <property type="term" value="C:DNA replication preinitiation complex"/>
    <property type="evidence" value="ECO:0007669"/>
    <property type="project" value="UniProtKB-ARBA"/>
</dbReference>
<evidence type="ECO:0000256" key="26">
    <source>
        <dbReference type="ARBA" id="ARBA00075894"/>
    </source>
</evidence>
<keyword evidence="7" id="KW-0597">Phosphoprotein</keyword>
<comment type="subcellular location">
    <subcellularLocation>
        <location evidence="2">Nucleus</location>
    </subcellularLocation>
    <subcellularLocation>
        <location evidence="3">Vacuole membrane</location>
        <topology evidence="3">Multi-pass membrane protein</topology>
    </subcellularLocation>
</comment>
<feature type="region of interest" description="Disordered" evidence="31">
    <location>
        <begin position="1645"/>
        <end position="1707"/>
    </location>
</feature>
<dbReference type="Pfam" id="PF17207">
    <property type="entry name" value="MCM_OB"/>
    <property type="match status" value="1"/>
</dbReference>
<dbReference type="InterPro" id="IPR012340">
    <property type="entry name" value="NA-bd_OB-fold"/>
</dbReference>
<dbReference type="InterPro" id="IPR033762">
    <property type="entry name" value="MCM_OB"/>
</dbReference>
<keyword evidence="9" id="KW-0808">Transferase</keyword>
<keyword evidence="19" id="KW-0539">Nucleus</keyword>
<evidence type="ECO:0000256" key="18">
    <source>
        <dbReference type="ARBA" id="ARBA00023136"/>
    </source>
</evidence>
<dbReference type="EMBL" id="JAAQVJ010000117">
    <property type="protein sequence ID" value="KAF3894319.1"/>
    <property type="molecule type" value="Genomic_DNA"/>
</dbReference>
<dbReference type="GO" id="GO:0016237">
    <property type="term" value="P:microautophagy"/>
    <property type="evidence" value="ECO:0007669"/>
    <property type="project" value="TreeGrafter"/>
</dbReference>
<dbReference type="PROSITE" id="PS00847">
    <property type="entry name" value="MCM_1"/>
    <property type="match status" value="1"/>
</dbReference>
<evidence type="ECO:0000256" key="25">
    <source>
        <dbReference type="ARBA" id="ARBA00074938"/>
    </source>
</evidence>
<evidence type="ECO:0000256" key="10">
    <source>
        <dbReference type="ARBA" id="ARBA00022692"/>
    </source>
</evidence>
<feature type="compositionally biased region" description="Polar residues" evidence="31">
    <location>
        <begin position="61"/>
        <end position="73"/>
    </location>
</feature>
<evidence type="ECO:0000256" key="5">
    <source>
        <dbReference type="ARBA" id="ARBA00012551"/>
    </source>
</evidence>
<feature type="compositionally biased region" description="Acidic residues" evidence="31">
    <location>
        <begin position="1661"/>
        <end position="1671"/>
    </location>
</feature>
<evidence type="ECO:0000256" key="29">
    <source>
        <dbReference type="RuleBase" id="RU004070"/>
    </source>
</evidence>
<keyword evidence="11" id="KW-0235">DNA replication</keyword>
<feature type="compositionally biased region" description="Polar residues" evidence="31">
    <location>
        <begin position="28"/>
        <end position="52"/>
    </location>
</feature>
<feature type="compositionally biased region" description="Low complexity" evidence="31">
    <location>
        <begin position="113"/>
        <end position="123"/>
    </location>
</feature>
<dbReference type="PRINTS" id="PR01657">
    <property type="entry name" value="MCMFAMILY"/>
</dbReference>
<keyword evidence="18 32" id="KW-0472">Membrane</keyword>
<dbReference type="PROSITE" id="PS51382">
    <property type="entry name" value="SPX"/>
    <property type="match status" value="1"/>
</dbReference>
<evidence type="ECO:0000256" key="31">
    <source>
        <dbReference type="SAM" id="MobiDB-lite"/>
    </source>
</evidence>
<evidence type="ECO:0000256" key="3">
    <source>
        <dbReference type="ARBA" id="ARBA00004128"/>
    </source>
</evidence>
<comment type="catalytic activity">
    <reaction evidence="20">
        <text>ATP + H2O = ADP + phosphate + H(+)</text>
        <dbReference type="Rhea" id="RHEA:13065"/>
        <dbReference type="ChEBI" id="CHEBI:15377"/>
        <dbReference type="ChEBI" id="CHEBI:15378"/>
        <dbReference type="ChEBI" id="CHEBI:30616"/>
        <dbReference type="ChEBI" id="CHEBI:43474"/>
        <dbReference type="ChEBI" id="CHEBI:456216"/>
        <dbReference type="EC" id="3.6.4.12"/>
    </reaction>
</comment>
<dbReference type="InterPro" id="IPR051572">
    <property type="entry name" value="VTC_Complex_Subunit"/>
</dbReference>
<keyword evidence="15 29" id="KW-0067">ATP-binding</keyword>
<comment type="caution">
    <text evidence="35">The sequence shown here is derived from an EMBL/GenBank/DDBJ whole genome shotgun (WGS) entry which is preliminary data.</text>
</comment>
<dbReference type="InterPro" id="IPR003807">
    <property type="entry name" value="DUF202"/>
</dbReference>
<dbReference type="Pfam" id="PF00493">
    <property type="entry name" value="MCM"/>
    <property type="match status" value="1"/>
</dbReference>
<keyword evidence="14" id="KW-0347">Helicase</keyword>
<dbReference type="GO" id="GO:0008976">
    <property type="term" value="F:polyphosphate kinase activity"/>
    <property type="evidence" value="ECO:0007669"/>
    <property type="project" value="UniProtKB-EC"/>
</dbReference>
<dbReference type="GO" id="GO:0097373">
    <property type="term" value="C:MCM core complex"/>
    <property type="evidence" value="ECO:0007669"/>
    <property type="project" value="UniProtKB-ARBA"/>
</dbReference>
<dbReference type="Pfam" id="PF21128">
    <property type="entry name" value="WHD_MCM4"/>
    <property type="match status" value="1"/>
</dbReference>
<evidence type="ECO:0000256" key="13">
    <source>
        <dbReference type="ARBA" id="ARBA00022801"/>
    </source>
</evidence>
<dbReference type="GO" id="GO:0003678">
    <property type="term" value="F:DNA helicase activity"/>
    <property type="evidence" value="ECO:0007669"/>
    <property type="project" value="UniProtKB-EC"/>
</dbReference>
<dbReference type="CDD" id="cd17755">
    <property type="entry name" value="MCM4"/>
    <property type="match status" value="1"/>
</dbReference>
<dbReference type="CDD" id="cd07751">
    <property type="entry name" value="PolyPPase_VTC4_like"/>
    <property type="match status" value="1"/>
</dbReference>
<dbReference type="GO" id="GO:0006279">
    <property type="term" value="P:premeiotic DNA replication"/>
    <property type="evidence" value="ECO:0007669"/>
    <property type="project" value="UniProtKB-ARBA"/>
</dbReference>
<feature type="coiled-coil region" evidence="30">
    <location>
        <begin position="857"/>
        <end position="884"/>
    </location>
</feature>
<sequence length="1958" mass="218883">MSTPSSSRRRGRPSRSSANSTPSRSSAQPQVVISSPAPSRQTQNNPDQTATPRNRRVADNGITSSSPIFFQSSPAGAGPAANAAPDRSSPMPSSPLGDRDTTPRPTRPLVEDSSPIRYMSSSSPGRPGNSQTRRNDIPTSSSGLFLRSPNPNGITTRRGDIHSDAFSAAGSGRRTLFVDESGMPVRNREPLSDATFSNLNPDTSEAELLGGNSTRVIWGTNISIHDAMSSFKNFLYNFARKHRMIYDGATEAEIRALGPSADEKEYIRMMNEMRQLGVTGLNLDLRNLKAFPPTIKLWHQVQSYPQEIIPIMDQCTKDVMIGLAEKEIERARQSNQRRQAPAARDASSIPAFPTSDADGTGNAPVQQDSSSILADIESRTYKVLPFGLDKSINMRDLDPGDLDHLISVKGLVIRATPVIPDMKEAFFRCDVCFHCVRVDIDRGKIAEPTRCPRQLCEAQNSMQLIHNRCIFADKQIIRLQETPDSIPDGQTPHSVSLCAYDELVDVCRAGDRIEVTGIFRSNPVRVNPRQRSTKALFKTYVDVLHVQKIDKKKLGIDASTVEQELSEQVAGEVDQVRKISQEEEEKIKQTAARPDVYELLARSLAPSIYEMEDVKKGILLQLFGGTNKTFEKGGNPRYRGDINVLLCGDPSTSKSQLLKYVHKIAPRGIYTSGKGSSAVGLTAYVTRDPESKQLVLESGALVLSDGGVCCIDEFDKMNDATRSVLHEVMEQQTVSIAKAGIITTLNARTSILASANPIGSRYNPNLSVPQNIDLPPTLLSRFDLVYLVLDRVDEQNDRRLAKHMVGMYLEDAPETGSSEEILPIEFLTSYITYAKTRISPKLTPAAGAALTDAYVAMRKLGDDIRAAERRITATTRQLESMIRLSEAHARMRLSEEVTADDVEEAVRLIRSALKQAATDARTGLIDMSLLTEGTTARERRLRDDMKKAILAIVDELGGRGTGARWADVLRKLNEGTIPVEGAEFMEAVKSLETEGLVNVVGEASDKLWPVPTGGNLKLPLLLRRFRFASFLAVSLDSLRDLVLTCPVWWRQAVGTFTCEELAKLGAINQAQGILVLTRRRIGSLLPPGPSPPPLVTLQRRAVQSFIEKPQFWRARSRQFEAYDELIVSVFFDDRFGQQLPSSLIKEYAWHYIAYEDLKDALKTPFETEPTPENPSPKRKPWTEEDERRFVALLESELDKVFTFQKVKSDEIVRRIKASDKEVSEVVGRLDQATATGGSVRNRQPPPSDDDFLLLEEDLSDIIADVHDLAKYTQLNYTGFQKIIKKHDKQTSWCLRPVFATRLKAKPFFKDNYDAFVVKLSKLYDLVRTKGHPVEGDSAAGGSQQNFVRQTTKYWVHPDNITELKLIILKHLPVLVFNASKEFEESDAAISSIYYDNTDTWELYTGRLKKTEGAEAIRLRWYGGMENDQIFVERKTHREDWTGEKSVKARFPIKEKYVNAYLEGRMTVESIFEKARKEGKKSEKQIADWEQLAREIQYRVITRQLVPVNRSFYHRTAFQLPGDARVRVSLDTELTMIREDNLDGRQRCGQNWRRMDIGIDYPFKQLPAADIERFPYAVLEVKLQTQAGQEPPQWIKELTSSHLVEAVPKFSKFIHGTATLMPDRINLLPFWMPQMDVDIRKPITPGFGIERPVQSNQSTSDDMLEDDDSDDEGGIRVDGTDGTAQTNGAAGNGMQYHDSQGDEANGYTANGTNNMVAPGNLLDIEERIAADGLLGGNDYPIYDSEDESNAQDELEEARQVGGLQYYYKLTKYNLKSAGRNTIQFLSYLRPFPQPTELPEGAGGGRNRRILGDDIQVKRFKAPKGKRIHVPVRVEPKVFFAVERTFLSWLEFSIWVSGIALTLLNFGHDKISIITAWAFTVMACLLLVYSFLLYMWRVDKIRKQRDVKNVYHEKWGPTILCLGVIVSVIINFSLRAKAGGLFGPGGSANNTGTLVIASSK</sequence>
<dbReference type="SUPFAM" id="SSF52540">
    <property type="entry name" value="P-loop containing nucleoside triphosphate hydrolases"/>
    <property type="match status" value="1"/>
</dbReference>
<gene>
    <name evidence="35" type="ORF">GY632_3799</name>
</gene>
<comment type="similarity">
    <text evidence="22">Belongs to the VTC4 family.</text>
</comment>
<dbReference type="GO" id="GO:0016787">
    <property type="term" value="F:hydrolase activity"/>
    <property type="evidence" value="ECO:0007669"/>
    <property type="project" value="UniProtKB-KW"/>
</dbReference>
<dbReference type="GO" id="GO:0006799">
    <property type="term" value="P:polyphosphate biosynthetic process"/>
    <property type="evidence" value="ECO:0007669"/>
    <property type="project" value="UniProtKB-ARBA"/>
</dbReference>
<evidence type="ECO:0000256" key="16">
    <source>
        <dbReference type="ARBA" id="ARBA00022989"/>
    </source>
</evidence>
<keyword evidence="8" id="KW-0926">Vacuole</keyword>
<dbReference type="Pfam" id="PF17855">
    <property type="entry name" value="MCM_lid"/>
    <property type="match status" value="1"/>
</dbReference>
<keyword evidence="13" id="KW-0378">Hydrolase</keyword>
<dbReference type="SUPFAM" id="SSF50249">
    <property type="entry name" value="Nucleic acid-binding proteins"/>
    <property type="match status" value="1"/>
</dbReference>
<dbReference type="GO" id="GO:0033254">
    <property type="term" value="C:vacuolar transporter chaperone complex"/>
    <property type="evidence" value="ECO:0007669"/>
    <property type="project" value="TreeGrafter"/>
</dbReference>
<dbReference type="Gene3D" id="2.20.28.10">
    <property type="match status" value="1"/>
</dbReference>
<dbReference type="PRINTS" id="PR01660">
    <property type="entry name" value="MCMPROTEIN4"/>
</dbReference>
<dbReference type="InterPro" id="IPR027925">
    <property type="entry name" value="MCM_N"/>
</dbReference>
<comment type="cofactor">
    <cofactor evidence="1">
        <name>Mn(2+)</name>
        <dbReference type="ChEBI" id="CHEBI:29035"/>
    </cofactor>
</comment>
<evidence type="ECO:0000259" key="34">
    <source>
        <dbReference type="PROSITE" id="PS51382"/>
    </source>
</evidence>
<evidence type="ECO:0000256" key="21">
    <source>
        <dbReference type="ARBA" id="ARBA00050204"/>
    </source>
</evidence>
<evidence type="ECO:0000256" key="1">
    <source>
        <dbReference type="ARBA" id="ARBA00001936"/>
    </source>
</evidence>
<dbReference type="FunFam" id="3.30.1640.10:FF:000011">
    <property type="entry name" value="DNA helicase"/>
    <property type="match status" value="1"/>
</dbReference>
<accession>A0A9P4YH75</accession>
<dbReference type="Gene3D" id="3.30.1640.10">
    <property type="entry name" value="mini-chromosome maintenance (MCM) complex, chain A, domain 1"/>
    <property type="match status" value="1"/>
</dbReference>
<organism evidence="35 36">
    <name type="scientific">Trichophyton interdigitale</name>
    <dbReference type="NCBI Taxonomy" id="101480"/>
    <lineage>
        <taxon>Eukaryota</taxon>
        <taxon>Fungi</taxon>
        <taxon>Dikarya</taxon>
        <taxon>Ascomycota</taxon>
        <taxon>Pezizomycotina</taxon>
        <taxon>Eurotiomycetes</taxon>
        <taxon>Eurotiomycetidae</taxon>
        <taxon>Onygenales</taxon>
        <taxon>Arthrodermataceae</taxon>
        <taxon>Trichophyton</taxon>
    </lineage>
</organism>
<keyword evidence="17 29" id="KW-0238">DNA-binding</keyword>
<dbReference type="GO" id="GO:0007034">
    <property type="term" value="P:vacuolar transport"/>
    <property type="evidence" value="ECO:0007669"/>
    <property type="project" value="TreeGrafter"/>
</dbReference>
<evidence type="ECO:0000256" key="8">
    <source>
        <dbReference type="ARBA" id="ARBA00022554"/>
    </source>
</evidence>
<evidence type="ECO:0000313" key="36">
    <source>
        <dbReference type="Proteomes" id="UP000749309"/>
    </source>
</evidence>
<dbReference type="EC" id="2.7.4.1" evidence="6"/>
<evidence type="ECO:0000256" key="28">
    <source>
        <dbReference type="ARBA" id="ARBA00081313"/>
    </source>
</evidence>
<dbReference type="Pfam" id="PF09359">
    <property type="entry name" value="VTC"/>
    <property type="match status" value="1"/>
</dbReference>
<evidence type="ECO:0000256" key="27">
    <source>
        <dbReference type="ARBA" id="ARBA00080494"/>
    </source>
</evidence>
<dbReference type="Pfam" id="PF02656">
    <property type="entry name" value="DUF202"/>
    <property type="match status" value="1"/>
</dbReference>
<dbReference type="Pfam" id="PF14551">
    <property type="entry name" value="MCM_N"/>
    <property type="match status" value="1"/>
</dbReference>
<dbReference type="FunFam" id="3.40.50.300:FF:000217">
    <property type="entry name" value="DNA helicase"/>
    <property type="match status" value="1"/>
</dbReference>
<evidence type="ECO:0000256" key="24">
    <source>
        <dbReference type="ARBA" id="ARBA00073498"/>
    </source>
</evidence>
<dbReference type="Proteomes" id="UP000749309">
    <property type="component" value="Unassembled WGS sequence"/>
</dbReference>
<feature type="compositionally biased region" description="Low complexity" evidence="31">
    <location>
        <begin position="74"/>
        <end position="85"/>
    </location>
</feature>
<keyword evidence="12 29" id="KW-0547">Nucleotide-binding</keyword>
<evidence type="ECO:0000256" key="15">
    <source>
        <dbReference type="ARBA" id="ARBA00022840"/>
    </source>
</evidence>
<feature type="region of interest" description="Disordered" evidence="31">
    <location>
        <begin position="1"/>
        <end position="160"/>
    </location>
</feature>
<feature type="domain" description="MCM C-terminal AAA(+) ATPase" evidence="33">
    <location>
        <begin position="596"/>
        <end position="804"/>
    </location>
</feature>
<comment type="similarity">
    <text evidence="4 29">Belongs to the MCM family.</text>
</comment>
<dbReference type="GO" id="GO:0003677">
    <property type="term" value="F:DNA binding"/>
    <property type="evidence" value="ECO:0007669"/>
    <property type="project" value="UniProtKB-KW"/>
</dbReference>
<evidence type="ECO:0000256" key="14">
    <source>
        <dbReference type="ARBA" id="ARBA00022806"/>
    </source>
</evidence>
<feature type="transmembrane region" description="Helical" evidence="32">
    <location>
        <begin position="1871"/>
        <end position="1893"/>
    </location>
</feature>
<evidence type="ECO:0000256" key="22">
    <source>
        <dbReference type="ARBA" id="ARBA00061390"/>
    </source>
</evidence>
<dbReference type="InterPro" id="IPR018966">
    <property type="entry name" value="VTC_domain"/>
</dbReference>
<dbReference type="PROSITE" id="PS50051">
    <property type="entry name" value="MCM_2"/>
    <property type="match status" value="1"/>
</dbReference>
<dbReference type="InterPro" id="IPR041562">
    <property type="entry name" value="MCM_lid"/>
</dbReference>
<dbReference type="CDD" id="cd14480">
    <property type="entry name" value="SPX_VTC2_like"/>
    <property type="match status" value="1"/>
</dbReference>
<keyword evidence="16 32" id="KW-1133">Transmembrane helix</keyword>
<name>A0A9P4YH75_9EURO</name>
<evidence type="ECO:0000256" key="30">
    <source>
        <dbReference type="SAM" id="Coils"/>
    </source>
</evidence>
<evidence type="ECO:0000313" key="35">
    <source>
        <dbReference type="EMBL" id="KAF3894319.1"/>
    </source>
</evidence>
<feature type="region of interest" description="Disordered" evidence="31">
    <location>
        <begin position="330"/>
        <end position="366"/>
    </location>
</feature>
<evidence type="ECO:0000256" key="19">
    <source>
        <dbReference type="ARBA" id="ARBA00023242"/>
    </source>
</evidence>
<dbReference type="FunFam" id="3.20.100.30:FF:000001">
    <property type="entry name" value="Vacuolar transporter chaperone 4"/>
    <property type="match status" value="1"/>
</dbReference>
<dbReference type="InterPro" id="IPR001208">
    <property type="entry name" value="MCM_dom"/>
</dbReference>
<dbReference type="GO" id="GO:0043596">
    <property type="term" value="C:nuclear replication fork"/>
    <property type="evidence" value="ECO:0007669"/>
    <property type="project" value="UniProtKB-ARBA"/>
</dbReference>
<evidence type="ECO:0000256" key="12">
    <source>
        <dbReference type="ARBA" id="ARBA00022741"/>
    </source>
</evidence>
<feature type="domain" description="SPX" evidence="34">
    <location>
        <begin position="1133"/>
        <end position="1300"/>
    </location>
</feature>
<evidence type="ECO:0000256" key="7">
    <source>
        <dbReference type="ARBA" id="ARBA00022553"/>
    </source>
</evidence>
<dbReference type="FunFam" id="2.20.28.10:FF:000003">
    <property type="entry name" value="DNA helicase"/>
    <property type="match status" value="1"/>
</dbReference>
<feature type="compositionally biased region" description="Polar residues" evidence="31">
    <location>
        <begin position="128"/>
        <end position="155"/>
    </location>
</feature>
<dbReference type="GO" id="GO:0000329">
    <property type="term" value="C:fungal-type vacuole membrane"/>
    <property type="evidence" value="ECO:0007669"/>
    <property type="project" value="TreeGrafter"/>
</dbReference>
<comment type="catalytic activity">
    <reaction evidence="21">
        <text>[phosphate](n) + ATP = [phosphate](n+1) + ADP</text>
        <dbReference type="Rhea" id="RHEA:19573"/>
        <dbReference type="Rhea" id="RHEA-COMP:9859"/>
        <dbReference type="Rhea" id="RHEA-COMP:14280"/>
        <dbReference type="ChEBI" id="CHEBI:16838"/>
        <dbReference type="ChEBI" id="CHEBI:30616"/>
        <dbReference type="ChEBI" id="CHEBI:456216"/>
        <dbReference type="EC" id="2.7.4.1"/>
    </reaction>
    <physiologicalReaction direction="left-to-right" evidence="21">
        <dbReference type="Rhea" id="RHEA:19574"/>
    </physiologicalReaction>
</comment>
<dbReference type="InterPro" id="IPR042267">
    <property type="entry name" value="VTC_sf"/>
</dbReference>
<dbReference type="GO" id="GO:0005524">
    <property type="term" value="F:ATP binding"/>
    <property type="evidence" value="ECO:0007669"/>
    <property type="project" value="UniProtKB-KW"/>
</dbReference>
<evidence type="ECO:0000256" key="2">
    <source>
        <dbReference type="ARBA" id="ARBA00004123"/>
    </source>
</evidence>
<dbReference type="SMART" id="SM00350">
    <property type="entry name" value="MCM"/>
    <property type="match status" value="1"/>
</dbReference>
<keyword evidence="10 32" id="KW-0812">Transmembrane</keyword>
<dbReference type="Gene3D" id="3.40.50.300">
    <property type="entry name" value="P-loop containing nucleotide triphosphate hydrolases"/>
    <property type="match status" value="1"/>
</dbReference>
<dbReference type="InterPro" id="IPR004331">
    <property type="entry name" value="SPX_dom"/>
</dbReference>
<dbReference type="PANTHER" id="PTHR46140:SF1">
    <property type="entry name" value="VACUOLAR TRANSPORTER CHAPERONE COMPLEX SUBUNIT 4-RELATED"/>
    <property type="match status" value="1"/>
</dbReference>
<dbReference type="GO" id="GO:0042555">
    <property type="term" value="C:MCM complex"/>
    <property type="evidence" value="ECO:0007669"/>
    <property type="project" value="InterPro"/>
</dbReference>
<evidence type="ECO:0000256" key="11">
    <source>
        <dbReference type="ARBA" id="ARBA00022705"/>
    </source>
</evidence>
<dbReference type="PANTHER" id="PTHR46140">
    <property type="entry name" value="VACUOLAR TRANSPORTER CHAPERONE 1-RELATED"/>
    <property type="match status" value="1"/>
</dbReference>
<dbReference type="Gene3D" id="2.40.50.140">
    <property type="entry name" value="Nucleic acid-binding proteins"/>
    <property type="match status" value="1"/>
</dbReference>
<evidence type="ECO:0000256" key="32">
    <source>
        <dbReference type="SAM" id="Phobius"/>
    </source>
</evidence>
<dbReference type="Gene3D" id="3.20.100.30">
    <property type="entry name" value="VTC, catalytic tunnel domain"/>
    <property type="match status" value="1"/>
</dbReference>
<keyword evidence="30" id="KW-0175">Coiled coil</keyword>
<dbReference type="GO" id="GO:0042144">
    <property type="term" value="P:vacuole fusion, non-autophagic"/>
    <property type="evidence" value="ECO:0007669"/>
    <property type="project" value="TreeGrafter"/>
</dbReference>
<evidence type="ECO:0000256" key="6">
    <source>
        <dbReference type="ARBA" id="ARBA00012960"/>
    </source>
</evidence>
<dbReference type="InterPro" id="IPR031327">
    <property type="entry name" value="MCM"/>
</dbReference>
<dbReference type="EC" id="3.6.4.12" evidence="5"/>
<protein>
    <recommendedName>
        <fullName evidence="24">DNA replication licensing factor MCM4</fullName>
        <ecNumber evidence="6">2.7.4.1</ecNumber>
        <ecNumber evidence="5">3.6.4.12</ecNumber>
    </recommendedName>
    <alternativeName>
        <fullName evidence="25">DNA replication licensing factor mcm4</fullName>
    </alternativeName>
    <alternativeName>
        <fullName evidence="27">Polyphosphate kinase</fullName>
    </alternativeName>
    <alternativeName>
        <fullName evidence="26">SPX-dependent polyphosphate polymerase VTC subunit 4</fullName>
    </alternativeName>
    <alternativeName>
        <fullName evidence="28">Vacuolar membrane polyphosphate polymerase catalytic subunit</fullName>
    </alternativeName>
    <alternativeName>
        <fullName evidence="23">Vacuolar transporter chaperone complex subunit 4</fullName>
    </alternativeName>
</protein>
<dbReference type="GO" id="GO:0005656">
    <property type="term" value="C:nuclear pre-replicative complex"/>
    <property type="evidence" value="ECO:0007669"/>
    <property type="project" value="UniProtKB-ARBA"/>
</dbReference>
<feature type="compositionally biased region" description="Low complexity" evidence="31">
    <location>
        <begin position="14"/>
        <end position="27"/>
    </location>
</feature>
<feature type="compositionally biased region" description="Low complexity" evidence="31">
    <location>
        <begin position="1679"/>
        <end position="1692"/>
    </location>
</feature>
<feature type="transmembrane region" description="Helical" evidence="32">
    <location>
        <begin position="1913"/>
        <end position="1932"/>
    </location>
</feature>
<evidence type="ECO:0000259" key="33">
    <source>
        <dbReference type="PROSITE" id="PS50051"/>
    </source>
</evidence>
<dbReference type="InterPro" id="IPR008047">
    <property type="entry name" value="MCM_4"/>
</dbReference>
<reference evidence="35" key="1">
    <citation type="submission" date="2020-03" db="EMBL/GenBank/DDBJ databases">
        <title>Whole Genome Sequence of Trichophyton interdigitale from India.</title>
        <authorList>
            <person name="Kumar P."/>
        </authorList>
    </citation>
    <scope>NUCLEOTIDE SEQUENCE</scope>
    <source>
        <strain evidence="35">UCMS-IGIB-CI14</strain>
    </source>
</reference>
<evidence type="ECO:0000256" key="9">
    <source>
        <dbReference type="ARBA" id="ARBA00022679"/>
    </source>
</evidence>
<dbReference type="InterPro" id="IPR018525">
    <property type="entry name" value="MCM_CS"/>
</dbReference>